<protein>
    <submittedName>
        <fullName evidence="2">Uncharacterized protein</fullName>
    </submittedName>
</protein>
<comment type="caution">
    <text evidence="2">The sequence shown here is derived from an EMBL/GenBank/DDBJ whole genome shotgun (WGS) entry which is preliminary data.</text>
</comment>
<feature type="compositionally biased region" description="Polar residues" evidence="1">
    <location>
        <begin position="48"/>
        <end position="58"/>
    </location>
</feature>
<feature type="region of interest" description="Disordered" evidence="1">
    <location>
        <begin position="41"/>
        <end position="97"/>
    </location>
</feature>
<proteinExistence type="predicted"/>
<dbReference type="AlphaFoldDB" id="A0A0L6VSD0"/>
<evidence type="ECO:0000313" key="2">
    <source>
        <dbReference type="EMBL" id="KNZ63606.1"/>
    </source>
</evidence>
<gene>
    <name evidence="2" type="ORF">VP01_1120g1</name>
</gene>
<evidence type="ECO:0000256" key="1">
    <source>
        <dbReference type="SAM" id="MobiDB-lite"/>
    </source>
</evidence>
<accession>A0A0L6VSD0</accession>
<reference evidence="2 3" key="1">
    <citation type="submission" date="2015-08" db="EMBL/GenBank/DDBJ databases">
        <title>Next Generation Sequencing and Analysis of the Genome of Puccinia sorghi L Schw, the Causal Agent of Maize Common Rust.</title>
        <authorList>
            <person name="Rochi L."/>
            <person name="Burguener G."/>
            <person name="Darino M."/>
            <person name="Turjanski A."/>
            <person name="Kreff E."/>
            <person name="Dieguez M.J."/>
            <person name="Sacco F."/>
        </authorList>
    </citation>
    <scope>NUCLEOTIDE SEQUENCE [LARGE SCALE GENOMIC DNA]</scope>
    <source>
        <strain evidence="2 3">RO10H11247</strain>
    </source>
</reference>
<dbReference type="Proteomes" id="UP000037035">
    <property type="component" value="Unassembled WGS sequence"/>
</dbReference>
<dbReference type="VEuPathDB" id="FungiDB:VP01_1120g1"/>
<dbReference type="EMBL" id="LAVV01001344">
    <property type="protein sequence ID" value="KNZ63606.1"/>
    <property type="molecule type" value="Genomic_DNA"/>
</dbReference>
<name>A0A0L6VSD0_9BASI</name>
<keyword evidence="3" id="KW-1185">Reference proteome</keyword>
<organism evidence="2 3">
    <name type="scientific">Puccinia sorghi</name>
    <dbReference type="NCBI Taxonomy" id="27349"/>
    <lineage>
        <taxon>Eukaryota</taxon>
        <taxon>Fungi</taxon>
        <taxon>Dikarya</taxon>
        <taxon>Basidiomycota</taxon>
        <taxon>Pucciniomycotina</taxon>
        <taxon>Pucciniomycetes</taxon>
        <taxon>Pucciniales</taxon>
        <taxon>Pucciniaceae</taxon>
        <taxon>Puccinia</taxon>
    </lineage>
</organism>
<sequence>MEAWLEHAACKLNAVDQVVFETICESPSATLTKLKEVMHLKESRKTKNPSGLVSKTSSGGTGKNASALMHELSKTGKKKMKQGPYCEPGKDNPASTSHNANHHYQLHPELRPPHFLKPIKKATTQLVEVENSVERKTVSVVSFLILNNEHSLVTALCKLQPGKRL</sequence>
<evidence type="ECO:0000313" key="3">
    <source>
        <dbReference type="Proteomes" id="UP000037035"/>
    </source>
</evidence>